<organism evidence="5 6">
    <name type="scientific">Marinifilum flexuosum</name>
    <dbReference type="NCBI Taxonomy" id="1117708"/>
    <lineage>
        <taxon>Bacteria</taxon>
        <taxon>Pseudomonadati</taxon>
        <taxon>Bacteroidota</taxon>
        <taxon>Bacteroidia</taxon>
        <taxon>Marinilabiliales</taxon>
        <taxon>Marinifilaceae</taxon>
    </lineage>
</organism>
<evidence type="ECO:0000256" key="3">
    <source>
        <dbReference type="SAM" id="SignalP"/>
    </source>
</evidence>
<dbReference type="InterPro" id="IPR036388">
    <property type="entry name" value="WH-like_DNA-bd_sf"/>
</dbReference>
<keyword evidence="6" id="KW-1185">Reference proteome</keyword>
<dbReference type="InterPro" id="IPR011123">
    <property type="entry name" value="Y_Y_Y"/>
</dbReference>
<dbReference type="GO" id="GO:0006355">
    <property type="term" value="P:regulation of DNA-templated transcription"/>
    <property type="evidence" value="ECO:0007669"/>
    <property type="project" value="InterPro"/>
</dbReference>
<dbReference type="InterPro" id="IPR016032">
    <property type="entry name" value="Sig_transdc_resp-reg_C-effctor"/>
</dbReference>
<keyword evidence="2" id="KW-1133">Transmembrane helix</keyword>
<evidence type="ECO:0000256" key="1">
    <source>
        <dbReference type="SAM" id="Coils"/>
    </source>
</evidence>
<dbReference type="GO" id="GO:0003677">
    <property type="term" value="F:DNA binding"/>
    <property type="evidence" value="ECO:0007669"/>
    <property type="project" value="InterPro"/>
</dbReference>
<feature type="chain" id="PRO_5019233285" evidence="3">
    <location>
        <begin position="21"/>
        <end position="970"/>
    </location>
</feature>
<feature type="transmembrane region" description="Helical" evidence="2">
    <location>
        <begin position="758"/>
        <end position="778"/>
    </location>
</feature>
<dbReference type="InterPro" id="IPR000792">
    <property type="entry name" value="Tscrpt_reg_LuxR_C"/>
</dbReference>
<dbReference type="SUPFAM" id="SSF46894">
    <property type="entry name" value="C-terminal effector domain of the bipartite response regulators"/>
    <property type="match status" value="1"/>
</dbReference>
<keyword evidence="2" id="KW-0812">Transmembrane</keyword>
<sequence length="970" mass="113183">MNKSSTILLLFLLLNFSCFAKVKNKGIPFIKNFPRSEYHGGTQNWDITQSSKGLMYFANNEGVLEFDGTNWRLIEMPNRSVVRALAIDKSDRVYVGAYNEFGYLEPDSKGKLVYRSLVNLLPEAERDFEEIWQIYHFRNGIVFHTFEKVIFYKDNKLSIIGDRMIFRKSFVIDDSFYVQVLGKGLCKLNGQDFHLVAGGEKFKDIEIVSVLPYSEDELLIATALNGLFIYNGRETKSWNLDANKSFVKEQIYSGLALRDDHFVFGTVRNGLYILNKRGQIIQHVNTDLGLLNNTILSLFQDSDKNLWLGLDNGINHLEISSPVTTFPRVRDIGTGYSSIYFKGYLYLGTNMGLFARKYDFLDMDLNLNEKFRLVEKTSGQVWSLQVIGGELICGHTKGTFRINQDRGELICDVEGGWKYLYKSEFPNQMIGGTYSGLILFERESEKGKWRFKQKIGGFQESSREMIWNDDNSIWMSHGYKGLYRIVLNNTLDSCINFKLYGKEDGLPSDLSIGIHKVRDKEVFTTNKGFYEYVPEINRFEAYQSLNNLFGKEKELTKLFEQSNGDIWYFQDEKLGVLKLQVDNSYEKREMAFSSIRGSFIGAFENVYEIDRSNVLIATEDGFVHYNPEMRKRYENTFHTLIREVKVADKTSLQDSIIYSGFKREDEEMPVILKFRNNAIGFQYSAPQSSQMQLVNYKYQLQGFEQDTSNWETNTSKEYTNLPEGDYVFRVLAQNQYGVQSVPDEFKFTILPPWYRSKLAYFIYLLVSIAILWGIVLLVRLRIRRMHERLEKQQQEELKAKEQKFREEALIAEREIVQLRNEKLRSEVDFKTRELASSTMNIIHKNEVLSYAVGELKKALKKIKDPTALVQVRQLMKTLDSEFNSDQDWEQFELHFDQVHENFLRRLRSAYSQLTPKDLRMCAYLRMNLSTKEIAPLMNISVRGVEISRYRLRKKFDLSRDENLIDFLLNV</sequence>
<dbReference type="RefSeq" id="WP_120238938.1">
    <property type="nucleotide sequence ID" value="NZ_RAPQ01000008.1"/>
</dbReference>
<keyword evidence="3" id="KW-0732">Signal</keyword>
<gene>
    <name evidence="5" type="ORF">BXY64_1147</name>
</gene>
<dbReference type="Proteomes" id="UP000284531">
    <property type="component" value="Unassembled WGS sequence"/>
</dbReference>
<feature type="domain" description="HTH luxR-type" evidence="4">
    <location>
        <begin position="910"/>
        <end position="967"/>
    </location>
</feature>
<feature type="coiled-coil region" evidence="1">
    <location>
        <begin position="782"/>
        <end position="826"/>
    </location>
</feature>
<dbReference type="Gene3D" id="2.60.40.10">
    <property type="entry name" value="Immunoglobulins"/>
    <property type="match status" value="1"/>
</dbReference>
<evidence type="ECO:0000256" key="2">
    <source>
        <dbReference type="SAM" id="Phobius"/>
    </source>
</evidence>
<reference evidence="5 6" key="1">
    <citation type="submission" date="2018-09" db="EMBL/GenBank/DDBJ databases">
        <title>Genomic Encyclopedia of Archaeal and Bacterial Type Strains, Phase II (KMG-II): from individual species to whole genera.</title>
        <authorList>
            <person name="Goeker M."/>
        </authorList>
    </citation>
    <scope>NUCLEOTIDE SEQUENCE [LARGE SCALE GENOMIC DNA]</scope>
    <source>
        <strain evidence="5 6">DSM 21950</strain>
    </source>
</reference>
<accession>A0A419X8U5</accession>
<dbReference type="AlphaFoldDB" id="A0A419X8U5"/>
<feature type="signal peptide" evidence="3">
    <location>
        <begin position="1"/>
        <end position="20"/>
    </location>
</feature>
<dbReference type="Gene3D" id="2.130.10.10">
    <property type="entry name" value="YVTN repeat-like/Quinoprotein amine dehydrogenase"/>
    <property type="match status" value="2"/>
</dbReference>
<keyword evidence="1" id="KW-0175">Coiled coil</keyword>
<dbReference type="InterPro" id="IPR013783">
    <property type="entry name" value="Ig-like_fold"/>
</dbReference>
<dbReference type="InterPro" id="IPR015943">
    <property type="entry name" value="WD40/YVTN_repeat-like_dom_sf"/>
</dbReference>
<comment type="caution">
    <text evidence="5">The sequence shown here is derived from an EMBL/GenBank/DDBJ whole genome shotgun (WGS) entry which is preliminary data.</text>
</comment>
<evidence type="ECO:0000313" key="6">
    <source>
        <dbReference type="Proteomes" id="UP000284531"/>
    </source>
</evidence>
<evidence type="ECO:0000313" key="5">
    <source>
        <dbReference type="EMBL" id="RKE04132.1"/>
    </source>
</evidence>
<dbReference type="Gene3D" id="1.10.10.10">
    <property type="entry name" value="Winged helix-like DNA-binding domain superfamily/Winged helix DNA-binding domain"/>
    <property type="match status" value="1"/>
</dbReference>
<dbReference type="OrthoDB" id="1090267at2"/>
<protein>
    <submittedName>
        <fullName evidence="5">Two component regulator with propeller domain</fullName>
    </submittedName>
</protein>
<dbReference type="EMBL" id="RAPQ01000008">
    <property type="protein sequence ID" value="RKE04132.1"/>
    <property type="molecule type" value="Genomic_DNA"/>
</dbReference>
<proteinExistence type="predicted"/>
<dbReference type="InterPro" id="IPR011110">
    <property type="entry name" value="Reg_prop"/>
</dbReference>
<dbReference type="SUPFAM" id="SSF63829">
    <property type="entry name" value="Calcium-dependent phosphotriesterase"/>
    <property type="match status" value="1"/>
</dbReference>
<keyword evidence="2" id="KW-0472">Membrane</keyword>
<dbReference type="Pfam" id="PF07494">
    <property type="entry name" value="Reg_prop"/>
    <property type="match status" value="1"/>
</dbReference>
<dbReference type="SMART" id="SM00421">
    <property type="entry name" value="HTH_LUXR"/>
    <property type="match status" value="1"/>
</dbReference>
<evidence type="ECO:0000259" key="4">
    <source>
        <dbReference type="SMART" id="SM00421"/>
    </source>
</evidence>
<name>A0A419X8U5_9BACT</name>
<dbReference type="Pfam" id="PF07495">
    <property type="entry name" value="Y_Y_Y"/>
    <property type="match status" value="1"/>
</dbReference>